<dbReference type="HOGENOM" id="CLU_109792_0_1_10"/>
<reference evidence="2 3" key="1">
    <citation type="journal article" date="2011" name="Stand. Genomic Sci.">
        <title>Complete genome sequence of Haliscomenobacter hydrossis type strain (O).</title>
        <authorList>
            <consortium name="US DOE Joint Genome Institute (JGI-PGF)"/>
            <person name="Daligault H."/>
            <person name="Lapidus A."/>
            <person name="Zeytun A."/>
            <person name="Nolan M."/>
            <person name="Lucas S."/>
            <person name="Del Rio T.G."/>
            <person name="Tice H."/>
            <person name="Cheng J.F."/>
            <person name="Tapia R."/>
            <person name="Han C."/>
            <person name="Goodwin L."/>
            <person name="Pitluck S."/>
            <person name="Liolios K."/>
            <person name="Pagani I."/>
            <person name="Ivanova N."/>
            <person name="Huntemann M."/>
            <person name="Mavromatis K."/>
            <person name="Mikhailova N."/>
            <person name="Pati A."/>
            <person name="Chen A."/>
            <person name="Palaniappan K."/>
            <person name="Land M."/>
            <person name="Hauser L."/>
            <person name="Brambilla E.M."/>
            <person name="Rohde M."/>
            <person name="Verbarg S."/>
            <person name="Goker M."/>
            <person name="Bristow J."/>
            <person name="Eisen J.A."/>
            <person name="Markowitz V."/>
            <person name="Hugenholtz P."/>
            <person name="Kyrpides N.C."/>
            <person name="Klenk H.P."/>
            <person name="Woyke T."/>
        </authorList>
    </citation>
    <scope>NUCLEOTIDE SEQUENCE [LARGE SCALE GENOMIC DNA]</scope>
    <source>
        <strain evidence="3">ATCC 27775 / DSM 1100 / LMG 10767 / O</strain>
    </source>
</reference>
<dbReference type="STRING" id="760192.Halhy_3005"/>
<accession>F4L6N7</accession>
<dbReference type="Proteomes" id="UP000008461">
    <property type="component" value="Chromosome"/>
</dbReference>
<evidence type="ECO:0000313" key="3">
    <source>
        <dbReference type="Proteomes" id="UP000008461"/>
    </source>
</evidence>
<sequence length="128" mass="14493">MSFEVEGKLHKIFPAENKSGSFQAREFVIEVESGQYPQMVKFQLVQDRCGLIDDYSEGDMIKVHFDLRGREWQGKYFTNLNAWRLDRPSKAEKSAAPSTAADDDGSFPTTSDERTTAASSKDMDDLPF</sequence>
<evidence type="ECO:0000313" key="2">
    <source>
        <dbReference type="EMBL" id="AEE50868.1"/>
    </source>
</evidence>
<proteinExistence type="predicted"/>
<dbReference type="eggNOG" id="COG0629">
    <property type="taxonomic scope" value="Bacteria"/>
</dbReference>
<name>F4L6N7_HALH1</name>
<dbReference type="InterPro" id="IPR021474">
    <property type="entry name" value="DUF3127"/>
</dbReference>
<gene>
    <name evidence="2" type="ordered locus">Halhy_3005</name>
</gene>
<feature type="region of interest" description="Disordered" evidence="1">
    <location>
        <begin position="88"/>
        <end position="128"/>
    </location>
</feature>
<evidence type="ECO:0008006" key="4">
    <source>
        <dbReference type="Google" id="ProtNLM"/>
    </source>
</evidence>
<keyword evidence="3" id="KW-1185">Reference proteome</keyword>
<dbReference type="Pfam" id="PF11325">
    <property type="entry name" value="DUF3127"/>
    <property type="match status" value="1"/>
</dbReference>
<evidence type="ECO:0000256" key="1">
    <source>
        <dbReference type="SAM" id="MobiDB-lite"/>
    </source>
</evidence>
<organism evidence="2 3">
    <name type="scientific">Haliscomenobacter hydrossis (strain ATCC 27775 / DSM 1100 / LMG 10767 / O)</name>
    <dbReference type="NCBI Taxonomy" id="760192"/>
    <lineage>
        <taxon>Bacteria</taxon>
        <taxon>Pseudomonadati</taxon>
        <taxon>Bacteroidota</taxon>
        <taxon>Saprospiria</taxon>
        <taxon>Saprospirales</taxon>
        <taxon>Haliscomenobacteraceae</taxon>
        <taxon>Haliscomenobacter</taxon>
    </lineage>
</organism>
<reference key="2">
    <citation type="submission" date="2011-04" db="EMBL/GenBank/DDBJ databases">
        <title>Complete sequence of chromosome of Haliscomenobacter hydrossis DSM 1100.</title>
        <authorList>
            <consortium name="US DOE Joint Genome Institute (JGI-PGF)"/>
            <person name="Lucas S."/>
            <person name="Han J."/>
            <person name="Lapidus A."/>
            <person name="Bruce D."/>
            <person name="Goodwin L."/>
            <person name="Pitluck S."/>
            <person name="Peters L."/>
            <person name="Kyrpides N."/>
            <person name="Mavromatis K."/>
            <person name="Ivanova N."/>
            <person name="Ovchinnikova G."/>
            <person name="Pagani I."/>
            <person name="Daligault H."/>
            <person name="Detter J.C."/>
            <person name="Han C."/>
            <person name="Land M."/>
            <person name="Hauser L."/>
            <person name="Markowitz V."/>
            <person name="Cheng J.-F."/>
            <person name="Hugenholtz P."/>
            <person name="Woyke T."/>
            <person name="Wu D."/>
            <person name="Verbarg S."/>
            <person name="Frueling A."/>
            <person name="Brambilla E."/>
            <person name="Klenk H.-P."/>
            <person name="Eisen J.A."/>
        </authorList>
    </citation>
    <scope>NUCLEOTIDE SEQUENCE</scope>
    <source>
        <strain>DSM 1100</strain>
    </source>
</reference>
<protein>
    <recommendedName>
        <fullName evidence="4">DUF3127 domain-containing protein</fullName>
    </recommendedName>
</protein>
<dbReference type="KEGG" id="hhy:Halhy_3005"/>
<dbReference type="OrthoDB" id="598142at2"/>
<feature type="compositionally biased region" description="Basic and acidic residues" evidence="1">
    <location>
        <begin position="111"/>
        <end position="128"/>
    </location>
</feature>
<dbReference type="AlphaFoldDB" id="F4L6N7"/>
<dbReference type="EMBL" id="CP002691">
    <property type="protein sequence ID" value="AEE50868.1"/>
    <property type="molecule type" value="Genomic_DNA"/>
</dbReference>
<dbReference type="RefSeq" id="WP_013765411.1">
    <property type="nucleotide sequence ID" value="NC_015510.1"/>
</dbReference>